<dbReference type="InterPro" id="IPR002818">
    <property type="entry name" value="DJ-1/PfpI"/>
</dbReference>
<name>A0A2N5DPB9_9CAUL</name>
<feature type="domain" description="DJ-1/PfpI" evidence="2">
    <location>
        <begin position="10"/>
        <end position="177"/>
    </location>
</feature>
<proteinExistence type="inferred from homology"/>
<dbReference type="SUPFAM" id="SSF52317">
    <property type="entry name" value="Class I glutamine amidotransferase-like"/>
    <property type="match status" value="1"/>
</dbReference>
<sequence length="183" mass="19747">MPDQTLAGLKVAVLATDGFEQSELEKPVEALKAAGAQVEVVSPKGGQIQGWEHHDKGRTVLVDRELSAAKPEDYDSIVLPGGVMNPDALRLEPKAIDFIKHFVTTKKPIAAICHGPWTLINAGAVKGKEMTSWPSLEADLKNAGANWVDQDVVVDNGLVTSRKPDDLPAFCAKMVEEFAEGRH</sequence>
<accession>A0A2N5DPB9</accession>
<evidence type="ECO:0000256" key="1">
    <source>
        <dbReference type="ARBA" id="ARBA00008542"/>
    </source>
</evidence>
<protein>
    <submittedName>
        <fullName evidence="3">Protease</fullName>
    </submittedName>
</protein>
<dbReference type="PROSITE" id="PS51276">
    <property type="entry name" value="PEPTIDASE_C56_PFPI"/>
    <property type="match status" value="1"/>
</dbReference>
<evidence type="ECO:0000313" key="3">
    <source>
        <dbReference type="EMBL" id="PLR27912.1"/>
    </source>
</evidence>
<dbReference type="InterPro" id="IPR029062">
    <property type="entry name" value="Class_I_gatase-like"/>
</dbReference>
<dbReference type="NCBIfam" id="TIGR01382">
    <property type="entry name" value="PfpI"/>
    <property type="match status" value="1"/>
</dbReference>
<keyword evidence="3" id="KW-0378">Hydrolase</keyword>
<comment type="similarity">
    <text evidence="1">Belongs to the peptidase C56 family.</text>
</comment>
<organism evidence="3 4">
    <name type="scientific">Caulobacter zeae</name>
    <dbReference type="NCBI Taxonomy" id="2055137"/>
    <lineage>
        <taxon>Bacteria</taxon>
        <taxon>Pseudomonadati</taxon>
        <taxon>Pseudomonadota</taxon>
        <taxon>Alphaproteobacteria</taxon>
        <taxon>Caulobacterales</taxon>
        <taxon>Caulobacteraceae</taxon>
        <taxon>Caulobacter</taxon>
    </lineage>
</organism>
<dbReference type="PANTHER" id="PTHR42733:SF12">
    <property type="entry name" value="PROTEINASE"/>
    <property type="match status" value="1"/>
</dbReference>
<keyword evidence="3" id="KW-0645">Protease</keyword>
<dbReference type="AlphaFoldDB" id="A0A2N5DPB9"/>
<dbReference type="CDD" id="cd03134">
    <property type="entry name" value="GATase1_PfpI_like"/>
    <property type="match status" value="1"/>
</dbReference>
<dbReference type="GO" id="GO:0008233">
    <property type="term" value="F:peptidase activity"/>
    <property type="evidence" value="ECO:0007669"/>
    <property type="project" value="UniProtKB-KW"/>
</dbReference>
<reference evidence="3 4" key="1">
    <citation type="submission" date="2017-12" db="EMBL/GenBank/DDBJ databases">
        <title>The genome sequence of Caulobacter sp. 410.</title>
        <authorList>
            <person name="Gao J."/>
            <person name="Mao X."/>
            <person name="Sun J."/>
        </authorList>
    </citation>
    <scope>NUCLEOTIDE SEQUENCE [LARGE SCALE GENOMIC DNA]</scope>
    <source>
        <strain evidence="3 4">410</strain>
    </source>
</reference>
<dbReference type="Gene3D" id="3.40.50.880">
    <property type="match status" value="1"/>
</dbReference>
<dbReference type="Pfam" id="PF01965">
    <property type="entry name" value="DJ-1_PfpI"/>
    <property type="match status" value="1"/>
</dbReference>
<evidence type="ECO:0000259" key="2">
    <source>
        <dbReference type="Pfam" id="PF01965"/>
    </source>
</evidence>
<dbReference type="GO" id="GO:0006508">
    <property type="term" value="P:proteolysis"/>
    <property type="evidence" value="ECO:0007669"/>
    <property type="project" value="UniProtKB-KW"/>
</dbReference>
<dbReference type="RefSeq" id="WP_101717109.1">
    <property type="nucleotide sequence ID" value="NZ_PJRS01000011.1"/>
</dbReference>
<comment type="caution">
    <text evidence="3">The sequence shown here is derived from an EMBL/GenBank/DDBJ whole genome shotgun (WGS) entry which is preliminary data.</text>
</comment>
<dbReference type="OrthoDB" id="9792284at2"/>
<gene>
    <name evidence="3" type="ORF">SGCZBJ_06050</name>
</gene>
<evidence type="ECO:0000313" key="4">
    <source>
        <dbReference type="Proteomes" id="UP000234479"/>
    </source>
</evidence>
<dbReference type="EMBL" id="PJRS01000011">
    <property type="protein sequence ID" value="PLR27912.1"/>
    <property type="molecule type" value="Genomic_DNA"/>
</dbReference>
<dbReference type="PANTHER" id="PTHR42733">
    <property type="entry name" value="DJ-1 PROTEIN"/>
    <property type="match status" value="1"/>
</dbReference>
<dbReference type="InterPro" id="IPR006286">
    <property type="entry name" value="C56_PfpI-like"/>
</dbReference>
<keyword evidence="4" id="KW-1185">Reference proteome</keyword>
<dbReference type="Proteomes" id="UP000234479">
    <property type="component" value="Unassembled WGS sequence"/>
</dbReference>